<dbReference type="OrthoDB" id="10265867at2759"/>
<proteinExistence type="predicted"/>
<organism evidence="2 3">
    <name type="scientific">Reticulomyxa filosa</name>
    <dbReference type="NCBI Taxonomy" id="46433"/>
    <lineage>
        <taxon>Eukaryota</taxon>
        <taxon>Sar</taxon>
        <taxon>Rhizaria</taxon>
        <taxon>Retaria</taxon>
        <taxon>Foraminifera</taxon>
        <taxon>Monothalamids</taxon>
        <taxon>Reticulomyxidae</taxon>
        <taxon>Reticulomyxa</taxon>
    </lineage>
</organism>
<dbReference type="InterPro" id="IPR009828">
    <property type="entry name" value="CYRIA/CYRIB_Rac1-bd"/>
</dbReference>
<dbReference type="InterPro" id="IPR008081">
    <property type="entry name" value="Cytoplasmic_FMR1-int"/>
</dbReference>
<reference evidence="2 3" key="1">
    <citation type="journal article" date="2013" name="Curr. Biol.">
        <title>The Genome of the Foraminiferan Reticulomyxa filosa.</title>
        <authorList>
            <person name="Glockner G."/>
            <person name="Hulsmann N."/>
            <person name="Schleicher M."/>
            <person name="Noegel A.A."/>
            <person name="Eichinger L."/>
            <person name="Gallinger C."/>
            <person name="Pawlowski J."/>
            <person name="Sierra R."/>
            <person name="Euteneuer U."/>
            <person name="Pillet L."/>
            <person name="Moustafa A."/>
            <person name="Platzer M."/>
            <person name="Groth M."/>
            <person name="Szafranski K."/>
            <person name="Schliwa M."/>
        </authorList>
    </citation>
    <scope>NUCLEOTIDE SEQUENCE [LARGE SCALE GENOMIC DNA]</scope>
</reference>
<comment type="caution">
    <text evidence="2">The sequence shown here is derived from an EMBL/GenBank/DDBJ whole genome shotgun (WGS) entry which is preliminary data.</text>
</comment>
<keyword evidence="3" id="KW-1185">Reference proteome</keyword>
<dbReference type="GO" id="GO:0005737">
    <property type="term" value="C:cytoplasm"/>
    <property type="evidence" value="ECO:0007669"/>
    <property type="project" value="UniProtKB-ARBA"/>
</dbReference>
<protein>
    <recommendedName>
        <fullName evidence="1">CYRIA/CYRIB Rac1 binding domain-containing protein</fullName>
    </recommendedName>
</protein>
<dbReference type="GO" id="GO:0031267">
    <property type="term" value="F:small GTPase binding"/>
    <property type="evidence" value="ECO:0007669"/>
    <property type="project" value="InterPro"/>
</dbReference>
<name>X6LZQ3_RETFI</name>
<evidence type="ECO:0000313" key="2">
    <source>
        <dbReference type="EMBL" id="ETO06647.1"/>
    </source>
</evidence>
<accession>X6LZQ3</accession>
<gene>
    <name evidence="2" type="ORF">RFI_30745</name>
</gene>
<dbReference type="Proteomes" id="UP000023152">
    <property type="component" value="Unassembled WGS sequence"/>
</dbReference>
<dbReference type="GO" id="GO:0030833">
    <property type="term" value="P:regulation of actin filament polymerization"/>
    <property type="evidence" value="ECO:0007669"/>
    <property type="project" value="InterPro"/>
</dbReference>
<dbReference type="EMBL" id="ASPP01026939">
    <property type="protein sequence ID" value="ETO06647.1"/>
    <property type="molecule type" value="Genomic_DNA"/>
</dbReference>
<sequence length="238" mass="28090">MSVKIEASAKFEAHRFSQKSVPLNDFSKAVHYKQIGETVSNLIDHVAHHHKFADELSNLSEIEECISEADYYIHTLFCFCLFDKTIRHNTNDDRYTYRSYSKPLPMVFVFVLCWSIHTCDVYICRVCGKCKIPAELGDEEKKSLYKQVFEILTPQINKINGLLAYHGRMVKCFTKNLRTLVYPLEKKEPLWRDHMTVLNLLLDRMMILDTLKDMKGQIKNDFSFYKRYDETKHKVQKD</sequence>
<feature type="domain" description="CYRIA/CYRIB Rac1 binding" evidence="1">
    <location>
        <begin position="142"/>
        <end position="234"/>
    </location>
</feature>
<evidence type="ECO:0000259" key="1">
    <source>
        <dbReference type="Pfam" id="PF07159"/>
    </source>
</evidence>
<dbReference type="Pfam" id="PF07159">
    <property type="entry name" value="CYRIA-B_Rac1-bd"/>
    <property type="match status" value="1"/>
</dbReference>
<dbReference type="PANTHER" id="PTHR12195">
    <property type="entry name" value="CYTOPLASMIC FMR1-INTERACTING PROTEIN-RELATED"/>
    <property type="match status" value="1"/>
</dbReference>
<dbReference type="AlphaFoldDB" id="X6LZQ3"/>
<evidence type="ECO:0000313" key="3">
    <source>
        <dbReference type="Proteomes" id="UP000023152"/>
    </source>
</evidence>